<dbReference type="InterPro" id="IPR018958">
    <property type="entry name" value="Knr4/Smi1-like_dom"/>
</dbReference>
<dbReference type="SUPFAM" id="SSF160631">
    <property type="entry name" value="SMI1/KNR4-like"/>
    <property type="match status" value="1"/>
</dbReference>
<accession>A0ABX6DCR8</accession>
<evidence type="ECO:0000259" key="1">
    <source>
        <dbReference type="SMART" id="SM00860"/>
    </source>
</evidence>
<dbReference type="Proteomes" id="UP000373269">
    <property type="component" value="Chromosome"/>
</dbReference>
<organism evidence="2 3">
    <name type="scientific">Lysinibacillus pakistanensis</name>
    <dbReference type="NCBI Taxonomy" id="759811"/>
    <lineage>
        <taxon>Bacteria</taxon>
        <taxon>Bacillati</taxon>
        <taxon>Bacillota</taxon>
        <taxon>Bacilli</taxon>
        <taxon>Bacillales</taxon>
        <taxon>Bacillaceae</taxon>
        <taxon>Lysinibacillus</taxon>
    </lineage>
</organism>
<reference evidence="2 3" key="1">
    <citation type="submission" date="2019-11" db="EMBL/GenBank/DDBJ databases">
        <title>Whole Genome Sequencing and Comparative Genomic Analyses of Lysinibacillus pakistanensis LZH-9, a Halotolerant Strain with Excellent COD Removal Capability.</title>
        <authorList>
            <person name="Zhou H."/>
        </authorList>
    </citation>
    <scope>NUCLEOTIDE SEQUENCE [LARGE SCALE GENOMIC DNA]</scope>
    <source>
        <strain evidence="2 3">LZH-9</strain>
    </source>
</reference>
<keyword evidence="3" id="KW-1185">Reference proteome</keyword>
<sequence>MEIDIVVQKMQVALEKIQRQDPEFYSKYPMYLKNEAEEQAIQSASENWQLPDEYLYFLKYYAPEAVSWSTDEYINLDIYGAKDILEGQWGYNYNPVTNEDISNWPDNYLVIASDEGDPYCIDLTRGDTVIFTAEHGTGTWDFSIAFDDLVDFLYSALIPPRFNDSEKAEDIKYDYYKILITGEGKDRIKTLLFIKKTLSCDYSQAKSHLDATPLLIYKGIELGAAGVEDELKRIGADYEMYKISLDEFLS</sequence>
<protein>
    <submittedName>
        <fullName evidence="2">SMI1/KNR4 family protein</fullName>
    </submittedName>
</protein>
<name>A0ABX6DCR8_9BACI</name>
<dbReference type="SMART" id="SM00860">
    <property type="entry name" value="SMI1_KNR4"/>
    <property type="match status" value="1"/>
</dbReference>
<dbReference type="EMBL" id="CP045835">
    <property type="protein sequence ID" value="QGG52382.1"/>
    <property type="molecule type" value="Genomic_DNA"/>
</dbReference>
<dbReference type="InterPro" id="IPR037883">
    <property type="entry name" value="Knr4/Smi1-like_sf"/>
</dbReference>
<dbReference type="Gene3D" id="3.40.1580.10">
    <property type="entry name" value="SMI1/KNR4-like"/>
    <property type="match status" value="1"/>
</dbReference>
<feature type="domain" description="Knr4/Smi1-like" evidence="1">
    <location>
        <begin position="35"/>
        <end position="155"/>
    </location>
</feature>
<evidence type="ECO:0000313" key="2">
    <source>
        <dbReference type="EMBL" id="QGG52382.1"/>
    </source>
</evidence>
<proteinExistence type="predicted"/>
<gene>
    <name evidence="2" type="ORF">GDS87_16185</name>
</gene>
<evidence type="ECO:0000313" key="3">
    <source>
        <dbReference type="Proteomes" id="UP000373269"/>
    </source>
</evidence>
<dbReference type="Pfam" id="PF09346">
    <property type="entry name" value="SMI1_KNR4"/>
    <property type="match status" value="1"/>
</dbReference>